<protein>
    <submittedName>
        <fullName evidence="2">NADH dehydrogenase subunit 6</fullName>
    </submittedName>
</protein>
<keyword evidence="2" id="KW-0496">Mitochondrion</keyword>
<feature type="transmembrane region" description="Helical" evidence="1">
    <location>
        <begin position="112"/>
        <end position="137"/>
    </location>
</feature>
<evidence type="ECO:0000256" key="1">
    <source>
        <dbReference type="SAM" id="Phobius"/>
    </source>
</evidence>
<proteinExistence type="predicted"/>
<dbReference type="EMBL" id="KT164607">
    <property type="protein sequence ID" value="ALO64352.1"/>
    <property type="molecule type" value="Genomic_DNA"/>
</dbReference>
<gene>
    <name evidence="2" type="primary">ND6</name>
</gene>
<evidence type="ECO:0000313" key="2">
    <source>
        <dbReference type="EMBL" id="ALO64352.1"/>
    </source>
</evidence>
<keyword evidence="1" id="KW-0472">Membrane</keyword>
<feature type="transmembrane region" description="Helical" evidence="1">
    <location>
        <begin position="72"/>
        <end position="92"/>
    </location>
</feature>
<keyword evidence="1" id="KW-0812">Transmembrane</keyword>
<dbReference type="AlphaFoldDB" id="A0A0S2LSQ6"/>
<sequence length="148" mass="18055">MIIFNKNISPLNLMLTLLIFTLIILIMNYLITQKTIYCLMIFISMVSGNMMMFLYFTSLINNYYNKMFKSNMNYLMIMMITLFISILMYYLMPNFKFKFIQSPMTIYKIYTYPLYFTTLMLILYLLLTLFFSMKICLFKYKPLRKIYN</sequence>
<accession>A0A0S2LSQ6</accession>
<reference evidence="2" key="1">
    <citation type="submission" date="2015-06" db="EMBL/GenBank/DDBJ databases">
        <title>High-throughput detection of wild bee species with mitogenome skimming and resequencing (mt-S/R).</title>
        <authorList>
            <person name="Tang M."/>
            <person name="Hardman C."/>
            <person name="Ji Y."/>
            <person name="Meng G."/>
            <person name="Liu S."/>
            <person name="Tan M."/>
            <person name="Yang S."/>
            <person name="Yang C."/>
            <person name="Moss E."/>
            <person name="Nevard T."/>
            <person name="Potts S.G."/>
            <person name="Zhou X."/>
            <person name="Yu D.W."/>
        </authorList>
    </citation>
    <scope>NUCLEOTIDE SEQUENCE</scope>
</reference>
<feature type="transmembrane region" description="Helical" evidence="1">
    <location>
        <begin position="37"/>
        <end position="60"/>
    </location>
</feature>
<feature type="transmembrane region" description="Helical" evidence="1">
    <location>
        <begin position="12"/>
        <end position="31"/>
    </location>
</feature>
<keyword evidence="1" id="KW-1133">Transmembrane helix</keyword>
<name>A0A0S2LSQ6_9HYME</name>
<organism evidence="2">
    <name type="scientific">Lasioglossum punctatissimum</name>
    <dbReference type="NCBI Taxonomy" id="1040140"/>
    <lineage>
        <taxon>Eukaryota</taxon>
        <taxon>Metazoa</taxon>
        <taxon>Ecdysozoa</taxon>
        <taxon>Arthropoda</taxon>
        <taxon>Hexapoda</taxon>
        <taxon>Insecta</taxon>
        <taxon>Pterygota</taxon>
        <taxon>Neoptera</taxon>
        <taxon>Endopterygota</taxon>
        <taxon>Hymenoptera</taxon>
        <taxon>Apocrita</taxon>
        <taxon>Aculeata</taxon>
        <taxon>Apoidea</taxon>
        <taxon>Anthophila</taxon>
        <taxon>Halictidae</taxon>
        <taxon>Halictinae</taxon>
        <taxon>Halictini</taxon>
        <taxon>Lasioglossum</taxon>
        <taxon>Dialictus</taxon>
    </lineage>
</organism>
<geneLocation type="mitochondrion" evidence="2"/>